<keyword evidence="8" id="KW-1185">Reference proteome</keyword>
<evidence type="ECO:0000256" key="1">
    <source>
        <dbReference type="ARBA" id="ARBA00023015"/>
    </source>
</evidence>
<name>A0A8K0HGU6_9ROSA</name>
<feature type="compositionally biased region" description="Acidic residues" evidence="5">
    <location>
        <begin position="205"/>
        <end position="214"/>
    </location>
</feature>
<keyword evidence="2" id="KW-0238">DNA-binding</keyword>
<feature type="compositionally biased region" description="Basic and acidic residues" evidence="5">
    <location>
        <begin position="190"/>
        <end position="204"/>
    </location>
</feature>
<gene>
    <name evidence="7" type="ORF">FNV43_RR02955</name>
</gene>
<keyword evidence="3" id="KW-0804">Transcription</keyword>
<feature type="domain" description="NAC" evidence="6">
    <location>
        <begin position="33"/>
        <end position="187"/>
    </location>
</feature>
<evidence type="ECO:0000256" key="3">
    <source>
        <dbReference type="ARBA" id="ARBA00023163"/>
    </source>
</evidence>
<keyword evidence="4" id="KW-0539">Nucleus</keyword>
<dbReference type="Gene3D" id="2.170.150.80">
    <property type="entry name" value="NAC domain"/>
    <property type="match status" value="1"/>
</dbReference>
<comment type="caution">
    <text evidence="7">The sequence shown here is derived from an EMBL/GenBank/DDBJ whole genome shotgun (WGS) entry which is preliminary data.</text>
</comment>
<dbReference type="SUPFAM" id="SSF101941">
    <property type="entry name" value="NAC domain"/>
    <property type="match status" value="1"/>
</dbReference>
<sequence>MEPEANSGEVVTYHNNNPEIQSDGEEVDISKIIHPGYRFCPTDEVLVGFYLKGKISNQWIPKNRVFDVKLYQFNPEELSGQYKKEGEKECYFFTPRDRKYKNGSRPNRAAGDGYWKATGADKHVRDAKNKLLGYRKALVFYRGKPPKGDKTNWIMHEFRVSEPPPRSRKGADDMTLDDWVLCRIYEKVDKGGNKNRPRNDHEQEQEQEIEEAEFVQEHDMKPDLADYGGIDVAEPMDEYNYSFADYHPDLPYLINPPPPPLQMDNQLQDPQCYFNDFGTRSRQPPPAMDLRSIFTSRYSTRYPDDYMGFR</sequence>
<organism evidence="7 8">
    <name type="scientific">Rhamnella rubrinervis</name>
    <dbReference type="NCBI Taxonomy" id="2594499"/>
    <lineage>
        <taxon>Eukaryota</taxon>
        <taxon>Viridiplantae</taxon>
        <taxon>Streptophyta</taxon>
        <taxon>Embryophyta</taxon>
        <taxon>Tracheophyta</taxon>
        <taxon>Spermatophyta</taxon>
        <taxon>Magnoliopsida</taxon>
        <taxon>eudicotyledons</taxon>
        <taxon>Gunneridae</taxon>
        <taxon>Pentapetalae</taxon>
        <taxon>rosids</taxon>
        <taxon>fabids</taxon>
        <taxon>Rosales</taxon>
        <taxon>Rhamnaceae</taxon>
        <taxon>rhamnoid group</taxon>
        <taxon>Rhamneae</taxon>
        <taxon>Rhamnella</taxon>
    </lineage>
</organism>
<dbReference type="EMBL" id="VOIH02000002">
    <property type="protein sequence ID" value="KAF3452522.1"/>
    <property type="molecule type" value="Genomic_DNA"/>
</dbReference>
<keyword evidence="1" id="KW-0805">Transcription regulation</keyword>
<dbReference type="InterPro" id="IPR003441">
    <property type="entry name" value="NAC-dom"/>
</dbReference>
<dbReference type="Pfam" id="PF02365">
    <property type="entry name" value="NAM"/>
    <property type="match status" value="1"/>
</dbReference>
<proteinExistence type="predicted"/>
<feature type="region of interest" description="Disordered" evidence="5">
    <location>
        <begin position="190"/>
        <end position="220"/>
    </location>
</feature>
<dbReference type="PANTHER" id="PTHR31719:SF179">
    <property type="entry name" value="OS08G0148400 PROTEIN"/>
    <property type="match status" value="1"/>
</dbReference>
<evidence type="ECO:0000259" key="6">
    <source>
        <dbReference type="PROSITE" id="PS51005"/>
    </source>
</evidence>
<dbReference type="GO" id="GO:0003677">
    <property type="term" value="F:DNA binding"/>
    <property type="evidence" value="ECO:0007669"/>
    <property type="project" value="UniProtKB-KW"/>
</dbReference>
<reference evidence="7" key="1">
    <citation type="submission" date="2020-03" db="EMBL/GenBank/DDBJ databases">
        <title>A high-quality chromosome-level genome assembly of a woody plant with both climbing and erect habits, Rhamnella rubrinervis.</title>
        <authorList>
            <person name="Lu Z."/>
            <person name="Yang Y."/>
            <person name="Zhu X."/>
            <person name="Sun Y."/>
        </authorList>
    </citation>
    <scope>NUCLEOTIDE SEQUENCE</scope>
    <source>
        <strain evidence="7">BYM</strain>
        <tissue evidence="7">Leaf</tissue>
    </source>
</reference>
<protein>
    <recommendedName>
        <fullName evidence="6">NAC domain-containing protein</fullName>
    </recommendedName>
</protein>
<evidence type="ECO:0000256" key="4">
    <source>
        <dbReference type="ARBA" id="ARBA00023242"/>
    </source>
</evidence>
<dbReference type="PROSITE" id="PS51005">
    <property type="entry name" value="NAC"/>
    <property type="match status" value="1"/>
</dbReference>
<dbReference type="OrthoDB" id="980460at2759"/>
<accession>A0A8K0HGU6</accession>
<evidence type="ECO:0000256" key="5">
    <source>
        <dbReference type="SAM" id="MobiDB-lite"/>
    </source>
</evidence>
<evidence type="ECO:0000256" key="2">
    <source>
        <dbReference type="ARBA" id="ARBA00023125"/>
    </source>
</evidence>
<dbReference type="InterPro" id="IPR036093">
    <property type="entry name" value="NAC_dom_sf"/>
</dbReference>
<evidence type="ECO:0000313" key="7">
    <source>
        <dbReference type="EMBL" id="KAF3452522.1"/>
    </source>
</evidence>
<dbReference type="AlphaFoldDB" id="A0A8K0HGU6"/>
<dbReference type="GO" id="GO:0006355">
    <property type="term" value="P:regulation of DNA-templated transcription"/>
    <property type="evidence" value="ECO:0007669"/>
    <property type="project" value="InterPro"/>
</dbReference>
<feature type="region of interest" description="Disordered" evidence="5">
    <location>
        <begin position="1"/>
        <end position="22"/>
    </location>
</feature>
<dbReference type="PANTHER" id="PTHR31719">
    <property type="entry name" value="NAC TRANSCRIPTION FACTOR 56"/>
    <property type="match status" value="1"/>
</dbReference>
<dbReference type="Proteomes" id="UP000796880">
    <property type="component" value="Unassembled WGS sequence"/>
</dbReference>
<evidence type="ECO:0000313" key="8">
    <source>
        <dbReference type="Proteomes" id="UP000796880"/>
    </source>
</evidence>